<accession>A8ET82</accession>
<dbReference type="STRING" id="367737.Abu_0896"/>
<name>A8ET82_ALIB4</name>
<dbReference type="GeneID" id="24305610"/>
<dbReference type="EMBL" id="CP000361">
    <property type="protein sequence ID" value="ABV67156.1"/>
    <property type="molecule type" value="Genomic_DNA"/>
</dbReference>
<dbReference type="Proteomes" id="UP000001136">
    <property type="component" value="Chromosome"/>
</dbReference>
<dbReference type="KEGG" id="abu:Abu_0896"/>
<evidence type="ECO:0000313" key="2">
    <source>
        <dbReference type="Proteomes" id="UP000001136"/>
    </source>
</evidence>
<proteinExistence type="predicted"/>
<gene>
    <name evidence="1" type="ordered locus">Abu_0896</name>
</gene>
<dbReference type="RefSeq" id="WP_012012621.1">
    <property type="nucleotide sequence ID" value="NC_009850.1"/>
</dbReference>
<reference evidence="1 2" key="1">
    <citation type="journal article" date="2007" name="PLoS ONE">
        <title>The complete genome sequence and analysis of the Epsilonproteobacterium Arcobacter butzleri.</title>
        <authorList>
            <person name="Miller W.G."/>
            <person name="Parker C.T."/>
            <person name="Rubenfield M."/>
            <person name="Mendz G.L."/>
            <person name="Woesten M.M.S.M."/>
            <person name="Ussery D.W."/>
            <person name="Stolz J.F."/>
            <person name="Binnewies T.T."/>
            <person name="Hallin P.F."/>
            <person name="Wang G."/>
            <person name="Malek J.A."/>
            <person name="Rogosin A."/>
            <person name="Stanker L.H."/>
            <person name="Mandrell R.E."/>
        </authorList>
    </citation>
    <scope>NUCLEOTIDE SEQUENCE [LARGE SCALE GENOMIC DNA]</scope>
    <source>
        <strain evidence="1 2">RM4018</strain>
    </source>
</reference>
<dbReference type="HOGENOM" id="CLU_2153074_0_0_7"/>
<organism evidence="1 2">
    <name type="scientific">Aliarcobacter butzleri (strain RM4018)</name>
    <name type="common">Arcobacter butzleri</name>
    <dbReference type="NCBI Taxonomy" id="367737"/>
    <lineage>
        <taxon>Bacteria</taxon>
        <taxon>Pseudomonadati</taxon>
        <taxon>Campylobacterota</taxon>
        <taxon>Epsilonproteobacteria</taxon>
        <taxon>Campylobacterales</taxon>
        <taxon>Arcobacteraceae</taxon>
        <taxon>Aliarcobacter</taxon>
    </lineage>
</organism>
<dbReference type="AlphaFoldDB" id="A8ET82"/>
<evidence type="ECO:0000313" key="1">
    <source>
        <dbReference type="EMBL" id="ABV67156.1"/>
    </source>
</evidence>
<sequence>MRTKSEISVKFINLFEKFRNEIKTSKKLDRNSFYGFAKYYIKNNTICDENNTKGNPIKNLERKLKRWEERLNNNIFQEKTFEELLKYYKSLNENYCYQELLPDEYPQHWFD</sequence>
<protein>
    <submittedName>
        <fullName evidence="1">Uncharacterized protein</fullName>
    </submittedName>
</protein>
<keyword evidence="2" id="KW-1185">Reference proteome</keyword>